<dbReference type="PANTHER" id="PTHR46609:SF8">
    <property type="entry name" value="YQAJ VIRAL RECOMBINASE DOMAIN-CONTAINING PROTEIN"/>
    <property type="match status" value="1"/>
</dbReference>
<dbReference type="Proteomes" id="UP000694846">
    <property type="component" value="Unplaced"/>
</dbReference>
<dbReference type="InterPro" id="IPR019080">
    <property type="entry name" value="YqaJ_viral_recombinase"/>
</dbReference>
<sequence length="191" mass="22244">MLFTEYEEKKNFLSKLKLILDEMHALERRTVDQSSSDGWWRQRKIRLTTSNFGKIIKPKATTSRKNTVKYILYEVFCGNVATRYGIENEPIAKKCLEIKLGVNIQLVVFLYIKKLTFLAASSDDLIDNHKVVEIKCPPSIKDMTPEEAFENKKFNIMSFKEGILKLITTQSYYFQVQGILEIPIRKKVLLL</sequence>
<proteinExistence type="predicted"/>
<dbReference type="InterPro" id="IPR051703">
    <property type="entry name" value="NF-kappa-B_Signaling_Reg"/>
</dbReference>
<dbReference type="GO" id="GO:0006281">
    <property type="term" value="P:DNA repair"/>
    <property type="evidence" value="ECO:0007669"/>
    <property type="project" value="UniProtKB-ARBA"/>
</dbReference>
<reference evidence="3 4" key="1">
    <citation type="submission" date="2025-04" db="UniProtKB">
        <authorList>
            <consortium name="RefSeq"/>
        </authorList>
    </citation>
    <scope>IDENTIFICATION</scope>
    <source>
        <tissue evidence="3 4">Whole body</tissue>
    </source>
</reference>
<keyword evidence="2" id="KW-1185">Reference proteome</keyword>
<dbReference type="AlphaFoldDB" id="A0A8B8GSD2"/>
<gene>
    <name evidence="3 4" type="primary">LOC112694643</name>
</gene>
<dbReference type="InterPro" id="IPR011335">
    <property type="entry name" value="Restrct_endonuc-II-like"/>
</dbReference>
<organism evidence="2 4">
    <name type="scientific">Sipha flava</name>
    <name type="common">yellow sugarcane aphid</name>
    <dbReference type="NCBI Taxonomy" id="143950"/>
    <lineage>
        <taxon>Eukaryota</taxon>
        <taxon>Metazoa</taxon>
        <taxon>Ecdysozoa</taxon>
        <taxon>Arthropoda</taxon>
        <taxon>Hexapoda</taxon>
        <taxon>Insecta</taxon>
        <taxon>Pterygota</taxon>
        <taxon>Neoptera</taxon>
        <taxon>Paraneoptera</taxon>
        <taxon>Hemiptera</taxon>
        <taxon>Sternorrhyncha</taxon>
        <taxon>Aphidomorpha</taxon>
        <taxon>Aphidoidea</taxon>
        <taxon>Aphididae</taxon>
        <taxon>Sipha</taxon>
    </lineage>
</organism>
<dbReference type="InterPro" id="IPR011604">
    <property type="entry name" value="PDDEXK-like_dom_sf"/>
</dbReference>
<dbReference type="RefSeq" id="XP_025425964.1">
    <property type="nucleotide sequence ID" value="XM_025570179.1"/>
</dbReference>
<dbReference type="RefSeq" id="XP_025425965.1">
    <property type="nucleotide sequence ID" value="XM_025570180.1"/>
</dbReference>
<dbReference type="GeneID" id="112694643"/>
<dbReference type="PANTHER" id="PTHR46609">
    <property type="entry name" value="EXONUCLEASE, PHAGE-TYPE/RECB, C-TERMINAL DOMAIN-CONTAINING PROTEIN"/>
    <property type="match status" value="1"/>
</dbReference>
<accession>A0A8B8GSD2</accession>
<evidence type="ECO:0000313" key="3">
    <source>
        <dbReference type="RefSeq" id="XP_025425964.1"/>
    </source>
</evidence>
<dbReference type="Pfam" id="PF09588">
    <property type="entry name" value="YqaJ"/>
    <property type="match status" value="1"/>
</dbReference>
<feature type="domain" description="YqaJ viral recombinase" evidence="1">
    <location>
        <begin position="39"/>
        <end position="179"/>
    </location>
</feature>
<dbReference type="OrthoDB" id="6617437at2759"/>
<evidence type="ECO:0000313" key="2">
    <source>
        <dbReference type="Proteomes" id="UP000694846"/>
    </source>
</evidence>
<evidence type="ECO:0000313" key="4">
    <source>
        <dbReference type="RefSeq" id="XP_025425965.1"/>
    </source>
</evidence>
<protein>
    <submittedName>
        <fullName evidence="3 4">Uncharacterized protein LOC112694643</fullName>
    </submittedName>
</protein>
<dbReference type="SUPFAM" id="SSF52980">
    <property type="entry name" value="Restriction endonuclease-like"/>
    <property type="match status" value="1"/>
</dbReference>
<dbReference type="CDD" id="cd22343">
    <property type="entry name" value="PDDEXK_lambda_exonuclease-like"/>
    <property type="match status" value="1"/>
</dbReference>
<evidence type="ECO:0000259" key="1">
    <source>
        <dbReference type="Pfam" id="PF09588"/>
    </source>
</evidence>
<name>A0A8B8GSD2_9HEMI</name>
<dbReference type="Gene3D" id="3.90.320.10">
    <property type="match status" value="1"/>
</dbReference>